<evidence type="ECO:0000313" key="1">
    <source>
        <dbReference type="EMBL" id="KAI0047434.1"/>
    </source>
</evidence>
<sequence>MTGAAPTLHEVLDALERMPALESLGLRRALPRAAEAPFNRTISLPRLASLHLEGSLRDCTRLIGHRNIAPAATVSLEMRATTESPTDFRSFFSAIRTCLGAAVGIPVAALFIGVSSYKHTKIEMEGCWELTEVDGALGAMPKPKHILPDISWDITWSGGQSGESIVLREFIFDTFPTGHLRMLWMTDDNWNSRH</sequence>
<protein>
    <submittedName>
        <fullName evidence="1">Uncharacterized protein</fullName>
    </submittedName>
</protein>
<proteinExistence type="predicted"/>
<gene>
    <name evidence="1" type="ORF">FA95DRAFT_1606034</name>
</gene>
<dbReference type="EMBL" id="MU275904">
    <property type="protein sequence ID" value="KAI0047434.1"/>
    <property type="molecule type" value="Genomic_DNA"/>
</dbReference>
<keyword evidence="2" id="KW-1185">Reference proteome</keyword>
<dbReference type="Proteomes" id="UP000814033">
    <property type="component" value="Unassembled WGS sequence"/>
</dbReference>
<organism evidence="1 2">
    <name type="scientific">Auriscalpium vulgare</name>
    <dbReference type="NCBI Taxonomy" id="40419"/>
    <lineage>
        <taxon>Eukaryota</taxon>
        <taxon>Fungi</taxon>
        <taxon>Dikarya</taxon>
        <taxon>Basidiomycota</taxon>
        <taxon>Agaricomycotina</taxon>
        <taxon>Agaricomycetes</taxon>
        <taxon>Russulales</taxon>
        <taxon>Auriscalpiaceae</taxon>
        <taxon>Auriscalpium</taxon>
    </lineage>
</organism>
<reference evidence="1" key="1">
    <citation type="submission" date="2021-02" db="EMBL/GenBank/DDBJ databases">
        <authorList>
            <consortium name="DOE Joint Genome Institute"/>
            <person name="Ahrendt S."/>
            <person name="Looney B.P."/>
            <person name="Miyauchi S."/>
            <person name="Morin E."/>
            <person name="Drula E."/>
            <person name="Courty P.E."/>
            <person name="Chicoki N."/>
            <person name="Fauchery L."/>
            <person name="Kohler A."/>
            <person name="Kuo A."/>
            <person name="Labutti K."/>
            <person name="Pangilinan J."/>
            <person name="Lipzen A."/>
            <person name="Riley R."/>
            <person name="Andreopoulos W."/>
            <person name="He G."/>
            <person name="Johnson J."/>
            <person name="Barry K.W."/>
            <person name="Grigoriev I.V."/>
            <person name="Nagy L."/>
            <person name="Hibbett D."/>
            <person name="Henrissat B."/>
            <person name="Matheny P.B."/>
            <person name="Labbe J."/>
            <person name="Martin F."/>
        </authorList>
    </citation>
    <scope>NUCLEOTIDE SEQUENCE</scope>
    <source>
        <strain evidence="1">FP105234-sp</strain>
    </source>
</reference>
<reference evidence="1" key="2">
    <citation type="journal article" date="2022" name="New Phytol.">
        <title>Evolutionary transition to the ectomycorrhizal habit in the genomes of a hyperdiverse lineage of mushroom-forming fungi.</title>
        <authorList>
            <person name="Looney B."/>
            <person name="Miyauchi S."/>
            <person name="Morin E."/>
            <person name="Drula E."/>
            <person name="Courty P.E."/>
            <person name="Kohler A."/>
            <person name="Kuo A."/>
            <person name="LaButti K."/>
            <person name="Pangilinan J."/>
            <person name="Lipzen A."/>
            <person name="Riley R."/>
            <person name="Andreopoulos W."/>
            <person name="He G."/>
            <person name="Johnson J."/>
            <person name="Nolan M."/>
            <person name="Tritt A."/>
            <person name="Barry K.W."/>
            <person name="Grigoriev I.V."/>
            <person name="Nagy L.G."/>
            <person name="Hibbett D."/>
            <person name="Henrissat B."/>
            <person name="Matheny P.B."/>
            <person name="Labbe J."/>
            <person name="Martin F.M."/>
        </authorList>
    </citation>
    <scope>NUCLEOTIDE SEQUENCE</scope>
    <source>
        <strain evidence="1">FP105234-sp</strain>
    </source>
</reference>
<evidence type="ECO:0000313" key="2">
    <source>
        <dbReference type="Proteomes" id="UP000814033"/>
    </source>
</evidence>
<accession>A0ACB8RTB8</accession>
<comment type="caution">
    <text evidence="1">The sequence shown here is derived from an EMBL/GenBank/DDBJ whole genome shotgun (WGS) entry which is preliminary data.</text>
</comment>
<name>A0ACB8RTB8_9AGAM</name>